<evidence type="ECO:0000259" key="11">
    <source>
        <dbReference type="Pfam" id="PF00712"/>
    </source>
</evidence>
<comment type="caution">
    <text evidence="14">The sequence shown here is derived from an EMBL/GenBank/DDBJ whole genome shotgun (WGS) entry which is preliminary data.</text>
</comment>
<dbReference type="GO" id="GO:0003887">
    <property type="term" value="F:DNA-directed DNA polymerase activity"/>
    <property type="evidence" value="ECO:0007669"/>
    <property type="project" value="UniProtKB-UniRule"/>
</dbReference>
<keyword evidence="6 10" id="KW-0548">Nucleotidyltransferase</keyword>
<dbReference type="SUPFAM" id="SSF55979">
    <property type="entry name" value="DNA clamp"/>
    <property type="match status" value="3"/>
</dbReference>
<dbReference type="GO" id="GO:0006271">
    <property type="term" value="P:DNA strand elongation involved in DNA replication"/>
    <property type="evidence" value="ECO:0007669"/>
    <property type="project" value="TreeGrafter"/>
</dbReference>
<evidence type="ECO:0000256" key="10">
    <source>
        <dbReference type="PIRNR" id="PIRNR000804"/>
    </source>
</evidence>
<evidence type="ECO:0000256" key="4">
    <source>
        <dbReference type="ARBA" id="ARBA00022490"/>
    </source>
</evidence>
<comment type="function">
    <text evidence="10">Confers DNA tethering and processivity to DNA polymerases and other proteins. Acts as a clamp, forming a ring around DNA (a reaction catalyzed by the clamp-loading complex) which diffuses in an ATP-independent manner freely and bidirectionally along dsDNA. Initially characterized for its ability to contact the catalytic subunit of DNA polymerase III (Pol III), a complex, multichain enzyme responsible for most of the replicative synthesis in bacteria; Pol III exhibits 3'-5' exonuclease proofreading activity. The beta chain is required for initiation of replication as well as for processivity of DNA replication.</text>
</comment>
<evidence type="ECO:0000256" key="1">
    <source>
        <dbReference type="ARBA" id="ARBA00004496"/>
    </source>
</evidence>
<evidence type="ECO:0000256" key="9">
    <source>
        <dbReference type="ARBA" id="ARBA00023125"/>
    </source>
</evidence>
<keyword evidence="9" id="KW-0238">DNA-binding</keyword>
<dbReference type="SMART" id="SM00480">
    <property type="entry name" value="POL3Bc"/>
    <property type="match status" value="1"/>
</dbReference>
<gene>
    <name evidence="14" type="ORF">DealDRAFT_2181</name>
</gene>
<dbReference type="PANTHER" id="PTHR30478">
    <property type="entry name" value="DNA POLYMERASE III SUBUNIT BETA"/>
    <property type="match status" value="1"/>
</dbReference>
<feature type="domain" description="DNA polymerase III beta sliding clamp N-terminal" evidence="11">
    <location>
        <begin position="1"/>
        <end position="117"/>
    </location>
</feature>
<evidence type="ECO:0000259" key="13">
    <source>
        <dbReference type="Pfam" id="PF02768"/>
    </source>
</evidence>
<dbReference type="InterPro" id="IPR022635">
    <property type="entry name" value="DNA_polIII_beta_C"/>
</dbReference>
<dbReference type="InterPro" id="IPR001001">
    <property type="entry name" value="DNA_polIII_beta"/>
</dbReference>
<feature type="domain" description="DNA polymerase III beta sliding clamp central" evidence="12">
    <location>
        <begin position="132"/>
        <end position="245"/>
    </location>
</feature>
<dbReference type="Pfam" id="PF02767">
    <property type="entry name" value="DNA_pol3_beta_2"/>
    <property type="match status" value="1"/>
</dbReference>
<name>C0GI72_DETAL</name>
<dbReference type="InterPro" id="IPR046938">
    <property type="entry name" value="DNA_clamp_sf"/>
</dbReference>
<sequence length="367" mass="40397">MRLTVPKALLAEHLQITAKAAPPKSTMPVLEGILFQSDGQTMTLTATNLELGIRTSFPVPDQEKGEVVLPAKAVEIIRKLPGDTVSLTVNEENFLTEIKSGQSEFQLYGLSTEEYPAFADLSADSGQYACEIKAGEFRRALRQTLFAASQDEGKPAFTGIMFTLKDNTLTLSSSDTFRLATTSCRVQNQGADGVFLVPAKNLQEVIRILTNDEDSVQLAVADNQLLITCKNIKLSSRLLDENFPNIDRVIPREFSGRATVDVADFLHAVERASLLSEGVNHVVRLSIGEEGLVIRASSKFGKTQEHVPVELSGEGLEISLNSRFILDMLKVHEGDQCILELTNANKPCILRDSLYQEYLYLVLPIKI</sequence>
<accession>C0GI72</accession>
<dbReference type="Pfam" id="PF00712">
    <property type="entry name" value="DNA_pol3_beta"/>
    <property type="match status" value="1"/>
</dbReference>
<keyword evidence="4 10" id="KW-0963">Cytoplasm</keyword>
<dbReference type="NCBIfam" id="TIGR00663">
    <property type="entry name" value="dnan"/>
    <property type="match status" value="1"/>
</dbReference>
<dbReference type="GO" id="GO:0003677">
    <property type="term" value="F:DNA binding"/>
    <property type="evidence" value="ECO:0007669"/>
    <property type="project" value="UniProtKB-UniRule"/>
</dbReference>
<dbReference type="PIRSF" id="PIRSF000804">
    <property type="entry name" value="DNA_pol_III_b"/>
    <property type="match status" value="1"/>
</dbReference>
<organism evidence="14 15">
    <name type="scientific">Dethiobacter alkaliphilus AHT 1</name>
    <dbReference type="NCBI Taxonomy" id="555088"/>
    <lineage>
        <taxon>Bacteria</taxon>
        <taxon>Bacillati</taxon>
        <taxon>Bacillota</taxon>
        <taxon>Dethiobacteria</taxon>
        <taxon>Dethiobacterales</taxon>
        <taxon>Dethiobacteraceae</taxon>
        <taxon>Dethiobacter</taxon>
    </lineage>
</organism>
<dbReference type="STRING" id="555088.DealDRAFT_2181"/>
<comment type="subcellular location">
    <subcellularLocation>
        <location evidence="1 10">Cytoplasm</location>
    </subcellularLocation>
</comment>
<keyword evidence="5 10" id="KW-0808">Transferase</keyword>
<evidence type="ECO:0000256" key="6">
    <source>
        <dbReference type="ARBA" id="ARBA00022695"/>
    </source>
</evidence>
<comment type="similarity">
    <text evidence="2 10">Belongs to the beta sliding clamp family.</text>
</comment>
<proteinExistence type="inferred from homology"/>
<evidence type="ECO:0000256" key="7">
    <source>
        <dbReference type="ARBA" id="ARBA00022705"/>
    </source>
</evidence>
<dbReference type="PANTHER" id="PTHR30478:SF0">
    <property type="entry name" value="BETA SLIDING CLAMP"/>
    <property type="match status" value="1"/>
</dbReference>
<dbReference type="eggNOG" id="COG0592">
    <property type="taxonomic scope" value="Bacteria"/>
</dbReference>
<protein>
    <recommendedName>
        <fullName evidence="3 10">Beta sliding clamp</fullName>
    </recommendedName>
</protein>
<dbReference type="AlphaFoldDB" id="C0GI72"/>
<dbReference type="Pfam" id="PF02768">
    <property type="entry name" value="DNA_pol3_beta_3"/>
    <property type="match status" value="1"/>
</dbReference>
<evidence type="ECO:0000256" key="5">
    <source>
        <dbReference type="ARBA" id="ARBA00022679"/>
    </source>
</evidence>
<dbReference type="Proteomes" id="UP000006443">
    <property type="component" value="Unassembled WGS sequence"/>
</dbReference>
<dbReference type="GO" id="GO:0009360">
    <property type="term" value="C:DNA polymerase III complex"/>
    <property type="evidence" value="ECO:0007669"/>
    <property type="project" value="InterPro"/>
</dbReference>
<reference evidence="14 15" key="1">
    <citation type="submission" date="2009-02" db="EMBL/GenBank/DDBJ databases">
        <title>Sequencing of the draft genome and assembly of Dethiobacter alkaliphilus AHT 1.</title>
        <authorList>
            <consortium name="US DOE Joint Genome Institute (JGI-PGF)"/>
            <person name="Lucas S."/>
            <person name="Copeland A."/>
            <person name="Lapidus A."/>
            <person name="Glavina del Rio T."/>
            <person name="Dalin E."/>
            <person name="Tice H."/>
            <person name="Bruce D."/>
            <person name="Goodwin L."/>
            <person name="Pitluck S."/>
            <person name="Larimer F."/>
            <person name="Land M.L."/>
            <person name="Hauser L."/>
            <person name="Muyzer G."/>
        </authorList>
    </citation>
    <scope>NUCLEOTIDE SEQUENCE [LARGE SCALE GENOMIC DNA]</scope>
    <source>
        <strain evidence="14 15">AHT 1</strain>
    </source>
</reference>
<dbReference type="GO" id="GO:0005737">
    <property type="term" value="C:cytoplasm"/>
    <property type="evidence" value="ECO:0007669"/>
    <property type="project" value="UniProtKB-SubCell"/>
</dbReference>
<evidence type="ECO:0000313" key="15">
    <source>
        <dbReference type="Proteomes" id="UP000006443"/>
    </source>
</evidence>
<comment type="subunit">
    <text evidence="10">Forms a ring-shaped head-to-tail homodimer around DNA.</text>
</comment>
<keyword evidence="7 10" id="KW-0235">DNA replication</keyword>
<dbReference type="RefSeq" id="WP_008517343.1">
    <property type="nucleotide sequence ID" value="NZ_ACJM01000011.1"/>
</dbReference>
<dbReference type="EMBL" id="ACJM01000011">
    <property type="protein sequence ID" value="EEG76920.1"/>
    <property type="molecule type" value="Genomic_DNA"/>
</dbReference>
<evidence type="ECO:0000256" key="2">
    <source>
        <dbReference type="ARBA" id="ARBA00010752"/>
    </source>
</evidence>
<dbReference type="GO" id="GO:0008408">
    <property type="term" value="F:3'-5' exonuclease activity"/>
    <property type="evidence" value="ECO:0007669"/>
    <property type="project" value="InterPro"/>
</dbReference>
<keyword evidence="15" id="KW-1185">Reference proteome</keyword>
<evidence type="ECO:0000259" key="12">
    <source>
        <dbReference type="Pfam" id="PF02767"/>
    </source>
</evidence>
<feature type="domain" description="DNA polymerase III beta sliding clamp C-terminal" evidence="13">
    <location>
        <begin position="248"/>
        <end position="365"/>
    </location>
</feature>
<dbReference type="Gene3D" id="3.10.150.10">
    <property type="entry name" value="DNA Polymerase III, subunit A, domain 2"/>
    <property type="match status" value="1"/>
</dbReference>
<dbReference type="Gene3D" id="3.70.10.10">
    <property type="match status" value="1"/>
</dbReference>
<evidence type="ECO:0000313" key="14">
    <source>
        <dbReference type="EMBL" id="EEG76920.1"/>
    </source>
</evidence>
<evidence type="ECO:0000256" key="8">
    <source>
        <dbReference type="ARBA" id="ARBA00022932"/>
    </source>
</evidence>
<dbReference type="InterPro" id="IPR022634">
    <property type="entry name" value="DNA_polIII_beta_N"/>
</dbReference>
<dbReference type="InterPro" id="IPR022637">
    <property type="entry name" value="DNA_polIII_beta_cen"/>
</dbReference>
<dbReference type="CDD" id="cd00140">
    <property type="entry name" value="beta_clamp"/>
    <property type="match status" value="1"/>
</dbReference>
<evidence type="ECO:0000256" key="3">
    <source>
        <dbReference type="ARBA" id="ARBA00021035"/>
    </source>
</evidence>
<keyword evidence="8 10" id="KW-0239">DNA-directed DNA polymerase</keyword>